<feature type="transmembrane region" description="Helical" evidence="8">
    <location>
        <begin position="259"/>
        <end position="283"/>
    </location>
</feature>
<keyword evidence="11" id="KW-1185">Reference proteome</keyword>
<feature type="transmembrane region" description="Helical" evidence="8">
    <location>
        <begin position="179"/>
        <end position="200"/>
    </location>
</feature>
<dbReference type="InterPro" id="IPR017452">
    <property type="entry name" value="GPCR_Rhodpsn_7TM"/>
</dbReference>
<dbReference type="GO" id="GO:0016020">
    <property type="term" value="C:membrane"/>
    <property type="evidence" value="ECO:0007669"/>
    <property type="project" value="UniProtKB-SubCell"/>
</dbReference>
<gene>
    <name evidence="10" type="ORF">XAT740_LOCUS36642</name>
</gene>
<evidence type="ECO:0000256" key="7">
    <source>
        <dbReference type="ARBA" id="ARBA00023224"/>
    </source>
</evidence>
<dbReference type="PANTHER" id="PTHR24240">
    <property type="entry name" value="OPSIN"/>
    <property type="match status" value="1"/>
</dbReference>
<dbReference type="InterPro" id="IPR050125">
    <property type="entry name" value="GPCR_opsins"/>
</dbReference>
<protein>
    <recommendedName>
        <fullName evidence="9">G-protein coupled receptors family 1 profile domain-containing protein</fullName>
    </recommendedName>
</protein>
<feature type="domain" description="G-protein coupled receptors family 1 profile" evidence="9">
    <location>
        <begin position="34"/>
        <end position="279"/>
    </location>
</feature>
<keyword evidence="2 8" id="KW-0812">Transmembrane</keyword>
<keyword evidence="7" id="KW-0807">Transducer</keyword>
<name>A0A815PBY3_ADIRI</name>
<comment type="caution">
    <text evidence="10">The sequence shown here is derived from an EMBL/GenBank/DDBJ whole genome shotgun (WGS) entry which is preliminary data.</text>
</comment>
<keyword evidence="3 8" id="KW-1133">Transmembrane helix</keyword>
<accession>A0A815PBY3</accession>
<dbReference type="Proteomes" id="UP000663828">
    <property type="component" value="Unassembled WGS sequence"/>
</dbReference>
<evidence type="ECO:0000256" key="2">
    <source>
        <dbReference type="ARBA" id="ARBA00022692"/>
    </source>
</evidence>
<reference evidence="10" key="1">
    <citation type="submission" date="2021-02" db="EMBL/GenBank/DDBJ databases">
        <authorList>
            <person name="Nowell W R."/>
        </authorList>
    </citation>
    <scope>NUCLEOTIDE SEQUENCE</scope>
</reference>
<organism evidence="10 11">
    <name type="scientific">Adineta ricciae</name>
    <name type="common">Rotifer</name>
    <dbReference type="NCBI Taxonomy" id="249248"/>
    <lineage>
        <taxon>Eukaryota</taxon>
        <taxon>Metazoa</taxon>
        <taxon>Spiralia</taxon>
        <taxon>Gnathifera</taxon>
        <taxon>Rotifera</taxon>
        <taxon>Eurotatoria</taxon>
        <taxon>Bdelloidea</taxon>
        <taxon>Adinetida</taxon>
        <taxon>Adinetidae</taxon>
        <taxon>Adineta</taxon>
    </lineage>
</organism>
<keyword evidence="4" id="KW-0297">G-protein coupled receptor</keyword>
<evidence type="ECO:0000256" key="3">
    <source>
        <dbReference type="ARBA" id="ARBA00022989"/>
    </source>
</evidence>
<dbReference type="SUPFAM" id="SSF81321">
    <property type="entry name" value="Family A G protein-coupled receptor-like"/>
    <property type="match status" value="1"/>
</dbReference>
<dbReference type="PROSITE" id="PS50262">
    <property type="entry name" value="G_PROTEIN_RECEP_F1_2"/>
    <property type="match status" value="1"/>
</dbReference>
<dbReference type="Pfam" id="PF00001">
    <property type="entry name" value="7tm_1"/>
    <property type="match status" value="1"/>
</dbReference>
<proteinExistence type="predicted"/>
<evidence type="ECO:0000256" key="6">
    <source>
        <dbReference type="ARBA" id="ARBA00023170"/>
    </source>
</evidence>
<dbReference type="GO" id="GO:0004930">
    <property type="term" value="F:G protein-coupled receptor activity"/>
    <property type="evidence" value="ECO:0007669"/>
    <property type="project" value="UniProtKB-KW"/>
</dbReference>
<evidence type="ECO:0000256" key="5">
    <source>
        <dbReference type="ARBA" id="ARBA00023136"/>
    </source>
</evidence>
<dbReference type="PRINTS" id="PR00237">
    <property type="entry name" value="GPCRRHODOPSN"/>
</dbReference>
<keyword evidence="5 8" id="KW-0472">Membrane</keyword>
<dbReference type="AlphaFoldDB" id="A0A815PBY3"/>
<keyword evidence="6" id="KW-0675">Receptor</keyword>
<comment type="subcellular location">
    <subcellularLocation>
        <location evidence="1">Membrane</location>
        <topology evidence="1">Multi-pass membrane protein</topology>
    </subcellularLocation>
</comment>
<feature type="transmembrane region" description="Helical" evidence="8">
    <location>
        <begin position="136"/>
        <end position="159"/>
    </location>
</feature>
<dbReference type="EMBL" id="CAJNOR010003780">
    <property type="protein sequence ID" value="CAF1446871.1"/>
    <property type="molecule type" value="Genomic_DNA"/>
</dbReference>
<evidence type="ECO:0000256" key="8">
    <source>
        <dbReference type="SAM" id="Phobius"/>
    </source>
</evidence>
<sequence length="350" mass="40703">MGLMNNATATIEFKWWFIAIDVLMILLSILSILFALIFLLIVLFNKTCQTVPIMLTTNSCFTQILYGSVTLSLATFSLENDRQQKVYQDSFCALRGYLGYVGTGLLLYSFVLQAIYRYIVIVYPTYLSWQSIRIQLFLICFTWMFCFISTLPSLLMNAIQYSFDDQICLVFPRLSFSAIYNMLISYLIPISIIISIYLKLVRYVHFIDSRPSSIARMYRVRRNLFVVRRIITKILILIVLGMPYTIFIFISFFTTPPKYHLRIAIFLLVLSQTLITVAIIYFCRPVSNILMKFLHMTANYSKCWETVNHNEHVCFSRDKNDRARSETCVINTHVCTSNDRDSFALNISDA</sequence>
<evidence type="ECO:0000313" key="11">
    <source>
        <dbReference type="Proteomes" id="UP000663828"/>
    </source>
</evidence>
<feature type="transmembrane region" description="Helical" evidence="8">
    <location>
        <begin position="97"/>
        <end position="116"/>
    </location>
</feature>
<evidence type="ECO:0000256" key="4">
    <source>
        <dbReference type="ARBA" id="ARBA00023040"/>
    </source>
</evidence>
<feature type="transmembrane region" description="Helical" evidence="8">
    <location>
        <begin position="55"/>
        <end position="77"/>
    </location>
</feature>
<evidence type="ECO:0000256" key="1">
    <source>
        <dbReference type="ARBA" id="ARBA00004141"/>
    </source>
</evidence>
<dbReference type="Gene3D" id="1.20.1070.10">
    <property type="entry name" value="Rhodopsin 7-helix transmembrane proteins"/>
    <property type="match status" value="1"/>
</dbReference>
<evidence type="ECO:0000259" key="9">
    <source>
        <dbReference type="PROSITE" id="PS50262"/>
    </source>
</evidence>
<evidence type="ECO:0000313" key="10">
    <source>
        <dbReference type="EMBL" id="CAF1446871.1"/>
    </source>
</evidence>
<feature type="transmembrane region" description="Helical" evidence="8">
    <location>
        <begin position="15"/>
        <end position="43"/>
    </location>
</feature>
<dbReference type="CDD" id="cd00637">
    <property type="entry name" value="7tm_classA_rhodopsin-like"/>
    <property type="match status" value="1"/>
</dbReference>
<feature type="transmembrane region" description="Helical" evidence="8">
    <location>
        <begin position="230"/>
        <end position="253"/>
    </location>
</feature>
<dbReference type="InterPro" id="IPR000276">
    <property type="entry name" value="GPCR_Rhodpsn"/>
</dbReference>